<organism evidence="1">
    <name type="scientific">Rhizophora mucronata</name>
    <name type="common">Asiatic mangrove</name>
    <dbReference type="NCBI Taxonomy" id="61149"/>
    <lineage>
        <taxon>Eukaryota</taxon>
        <taxon>Viridiplantae</taxon>
        <taxon>Streptophyta</taxon>
        <taxon>Embryophyta</taxon>
        <taxon>Tracheophyta</taxon>
        <taxon>Spermatophyta</taxon>
        <taxon>Magnoliopsida</taxon>
        <taxon>eudicotyledons</taxon>
        <taxon>Gunneridae</taxon>
        <taxon>Pentapetalae</taxon>
        <taxon>rosids</taxon>
        <taxon>fabids</taxon>
        <taxon>Malpighiales</taxon>
        <taxon>Rhizophoraceae</taxon>
        <taxon>Rhizophora</taxon>
    </lineage>
</organism>
<evidence type="ECO:0000313" key="1">
    <source>
        <dbReference type="EMBL" id="MBX67575.1"/>
    </source>
</evidence>
<accession>A0A2P2QL02</accession>
<proteinExistence type="predicted"/>
<sequence>MKQFSEFKASHFLGSPVHVIF</sequence>
<dbReference type="EMBL" id="GGEC01087091">
    <property type="protein sequence ID" value="MBX67575.1"/>
    <property type="molecule type" value="Transcribed_RNA"/>
</dbReference>
<reference evidence="1" key="1">
    <citation type="submission" date="2018-02" db="EMBL/GenBank/DDBJ databases">
        <title>Rhizophora mucronata_Transcriptome.</title>
        <authorList>
            <person name="Meera S.P."/>
            <person name="Sreeshan A."/>
            <person name="Augustine A."/>
        </authorList>
    </citation>
    <scope>NUCLEOTIDE SEQUENCE</scope>
    <source>
        <tissue evidence="1">Leaf</tissue>
    </source>
</reference>
<protein>
    <submittedName>
        <fullName evidence="1">Uncharacterized protein</fullName>
    </submittedName>
</protein>
<dbReference type="AlphaFoldDB" id="A0A2P2QL02"/>
<name>A0A2P2QL02_RHIMU</name>